<organism evidence="2 3">
    <name type="scientific">Mastigocoleus testarum BC008</name>
    <dbReference type="NCBI Taxonomy" id="371196"/>
    <lineage>
        <taxon>Bacteria</taxon>
        <taxon>Bacillati</taxon>
        <taxon>Cyanobacteriota</taxon>
        <taxon>Cyanophyceae</taxon>
        <taxon>Nostocales</taxon>
        <taxon>Hapalosiphonaceae</taxon>
        <taxon>Mastigocoleus</taxon>
    </lineage>
</organism>
<feature type="chain" id="PRO_5006890082" evidence="1">
    <location>
        <begin position="21"/>
        <end position="110"/>
    </location>
</feature>
<dbReference type="RefSeq" id="WP_027846384.1">
    <property type="nucleotide sequence ID" value="NZ_LMTZ01000139.1"/>
</dbReference>
<keyword evidence="3" id="KW-1185">Reference proteome</keyword>
<sequence length="110" mass="12379">MKLQLITLGLSLLIPLSVQANTVIHGEFDYDINERKFTEWQLGPVFSIGEDTEIEIPIGQSDGEWELFPELKRDFCASESCSIEIGIGFEIPLNSDKTQPFGKVEAEFDL</sequence>
<evidence type="ECO:0000256" key="1">
    <source>
        <dbReference type="SAM" id="SignalP"/>
    </source>
</evidence>
<evidence type="ECO:0000313" key="2">
    <source>
        <dbReference type="EMBL" id="KST63424.1"/>
    </source>
</evidence>
<reference evidence="2 3" key="1">
    <citation type="journal article" date="2015" name="Genome Announc.">
        <title>Draft Genome of the Euendolithic (true boring) Cyanobacterium Mastigocoleus testarum strain BC008.</title>
        <authorList>
            <person name="Guida B.S."/>
            <person name="Garcia-Pichel F."/>
        </authorList>
    </citation>
    <scope>NUCLEOTIDE SEQUENCE [LARGE SCALE GENOMIC DNA]</scope>
    <source>
        <strain evidence="2 3">BC008</strain>
    </source>
</reference>
<gene>
    <name evidence="2" type="ORF">BC008_13245</name>
</gene>
<dbReference type="EMBL" id="LMTZ01000139">
    <property type="protein sequence ID" value="KST63424.1"/>
    <property type="molecule type" value="Genomic_DNA"/>
</dbReference>
<dbReference type="Proteomes" id="UP000053372">
    <property type="component" value="Unassembled WGS sequence"/>
</dbReference>
<proteinExistence type="predicted"/>
<keyword evidence="1" id="KW-0732">Signal</keyword>
<evidence type="ECO:0000313" key="3">
    <source>
        <dbReference type="Proteomes" id="UP000053372"/>
    </source>
</evidence>
<protein>
    <submittedName>
        <fullName evidence="2">Uncharacterized protein</fullName>
    </submittedName>
</protein>
<dbReference type="AlphaFoldDB" id="A0A0V7ZFV6"/>
<accession>A0A0V7ZFV6</accession>
<name>A0A0V7ZFV6_9CYAN</name>
<feature type="signal peptide" evidence="1">
    <location>
        <begin position="1"/>
        <end position="20"/>
    </location>
</feature>
<comment type="caution">
    <text evidence="2">The sequence shown here is derived from an EMBL/GenBank/DDBJ whole genome shotgun (WGS) entry which is preliminary data.</text>
</comment>